<sequence length="99" mass="9941">MKSYSYTELDKLVGEVLPERAVLSTLLIGGGSDNENGNFNLNANHGGGGSDSGTTAVVPNCQAINNHSQGGLVGGLGLSSENPSSSFTCASSTVVASDH</sequence>
<protein>
    <submittedName>
        <fullName evidence="1">Uncharacterized protein</fullName>
    </submittedName>
</protein>
<dbReference type="EMBL" id="BAABAS010000026">
    <property type="protein sequence ID" value="GAA4240597.1"/>
    <property type="molecule type" value="Genomic_DNA"/>
</dbReference>
<reference evidence="2" key="1">
    <citation type="journal article" date="2019" name="Int. J. Syst. Evol. Microbiol.">
        <title>The Global Catalogue of Microorganisms (GCM) 10K type strain sequencing project: providing services to taxonomists for standard genome sequencing and annotation.</title>
        <authorList>
            <consortium name="The Broad Institute Genomics Platform"/>
            <consortium name="The Broad Institute Genome Sequencing Center for Infectious Disease"/>
            <person name="Wu L."/>
            <person name="Ma J."/>
        </authorList>
    </citation>
    <scope>NUCLEOTIDE SEQUENCE [LARGE SCALE GENOMIC DNA]</scope>
    <source>
        <strain evidence="2">JCM 17440</strain>
    </source>
</reference>
<evidence type="ECO:0000313" key="1">
    <source>
        <dbReference type="EMBL" id="GAA4240597.1"/>
    </source>
</evidence>
<evidence type="ECO:0000313" key="2">
    <source>
        <dbReference type="Proteomes" id="UP001501710"/>
    </source>
</evidence>
<comment type="caution">
    <text evidence="1">The sequence shown here is derived from an EMBL/GenBank/DDBJ whole genome shotgun (WGS) entry which is preliminary data.</text>
</comment>
<keyword evidence="2" id="KW-1185">Reference proteome</keyword>
<organism evidence="1 2">
    <name type="scientific">Actinomadura meridiana</name>
    <dbReference type="NCBI Taxonomy" id="559626"/>
    <lineage>
        <taxon>Bacteria</taxon>
        <taxon>Bacillati</taxon>
        <taxon>Actinomycetota</taxon>
        <taxon>Actinomycetes</taxon>
        <taxon>Streptosporangiales</taxon>
        <taxon>Thermomonosporaceae</taxon>
        <taxon>Actinomadura</taxon>
    </lineage>
</organism>
<name>A0ABP8CKY6_9ACTN</name>
<gene>
    <name evidence="1" type="ORF">GCM10022254_65900</name>
</gene>
<dbReference type="RefSeq" id="WP_344905179.1">
    <property type="nucleotide sequence ID" value="NZ_BAABAS010000026.1"/>
</dbReference>
<accession>A0ABP8CKY6</accession>
<proteinExistence type="predicted"/>
<dbReference type="Proteomes" id="UP001501710">
    <property type="component" value="Unassembled WGS sequence"/>
</dbReference>